<reference evidence="2" key="1">
    <citation type="submission" date="2024-03" db="EMBL/GenBank/DDBJ databases">
        <title>WGS assembly of Saponaria officinalis var. Norfolk2.</title>
        <authorList>
            <person name="Jenkins J."/>
            <person name="Shu S."/>
            <person name="Grimwood J."/>
            <person name="Barry K."/>
            <person name="Goodstein D."/>
            <person name="Schmutz J."/>
            <person name="Leebens-Mack J."/>
            <person name="Osbourn A."/>
        </authorList>
    </citation>
    <scope>NUCLEOTIDE SEQUENCE [LARGE SCALE GENOMIC DNA]</scope>
    <source>
        <strain evidence="2">JIC</strain>
    </source>
</reference>
<feature type="chain" id="PRO_5043463741" description="Transmembrane protein" evidence="1">
    <location>
        <begin position="40"/>
        <end position="92"/>
    </location>
</feature>
<gene>
    <name evidence="2" type="ORF">RND81_01G096100</name>
</gene>
<evidence type="ECO:0008006" key="4">
    <source>
        <dbReference type="Google" id="ProtNLM"/>
    </source>
</evidence>
<evidence type="ECO:0000313" key="3">
    <source>
        <dbReference type="Proteomes" id="UP001443914"/>
    </source>
</evidence>
<feature type="signal peptide" evidence="1">
    <location>
        <begin position="1"/>
        <end position="39"/>
    </location>
</feature>
<evidence type="ECO:0000256" key="1">
    <source>
        <dbReference type="SAM" id="SignalP"/>
    </source>
</evidence>
<dbReference type="Proteomes" id="UP001443914">
    <property type="component" value="Unassembled WGS sequence"/>
</dbReference>
<protein>
    <recommendedName>
        <fullName evidence="4">Transmembrane protein</fullName>
    </recommendedName>
</protein>
<dbReference type="EMBL" id="JBDFQZ010000001">
    <property type="protein sequence ID" value="KAK9756423.1"/>
    <property type="molecule type" value="Genomic_DNA"/>
</dbReference>
<proteinExistence type="predicted"/>
<organism evidence="2 3">
    <name type="scientific">Saponaria officinalis</name>
    <name type="common">Common soapwort</name>
    <name type="synonym">Lychnis saponaria</name>
    <dbReference type="NCBI Taxonomy" id="3572"/>
    <lineage>
        <taxon>Eukaryota</taxon>
        <taxon>Viridiplantae</taxon>
        <taxon>Streptophyta</taxon>
        <taxon>Embryophyta</taxon>
        <taxon>Tracheophyta</taxon>
        <taxon>Spermatophyta</taxon>
        <taxon>Magnoliopsida</taxon>
        <taxon>eudicotyledons</taxon>
        <taxon>Gunneridae</taxon>
        <taxon>Pentapetalae</taxon>
        <taxon>Caryophyllales</taxon>
        <taxon>Caryophyllaceae</taxon>
        <taxon>Caryophylleae</taxon>
        <taxon>Saponaria</taxon>
    </lineage>
</organism>
<keyword evidence="3" id="KW-1185">Reference proteome</keyword>
<evidence type="ECO:0000313" key="2">
    <source>
        <dbReference type="EMBL" id="KAK9756423.1"/>
    </source>
</evidence>
<dbReference type="AlphaFoldDB" id="A0AAW1NHR7"/>
<sequence length="92" mass="9976">MNLKMLTSNNSTSTSMNKLCFAMTLVLLLSSTCFNSVRCKIIPNVDSSDHRPHVSIPTTVSTVDSIDHHDEKLVRKLAVRLVSGPSGKGPGH</sequence>
<name>A0AAW1NHR7_SAPOF</name>
<comment type="caution">
    <text evidence="2">The sequence shown here is derived from an EMBL/GenBank/DDBJ whole genome shotgun (WGS) entry which is preliminary data.</text>
</comment>
<keyword evidence="1" id="KW-0732">Signal</keyword>
<accession>A0AAW1NHR7</accession>